<dbReference type="GO" id="GO:0098797">
    <property type="term" value="C:plasma membrane protein complex"/>
    <property type="evidence" value="ECO:0007669"/>
    <property type="project" value="TreeGrafter"/>
</dbReference>
<feature type="domain" description="MacB-like periplasmic core" evidence="9">
    <location>
        <begin position="25"/>
        <end position="246"/>
    </location>
</feature>
<evidence type="ECO:0000313" key="10">
    <source>
        <dbReference type="EMBL" id="PRY53898.1"/>
    </source>
</evidence>
<keyword evidence="5 7" id="KW-1133">Transmembrane helix</keyword>
<protein>
    <submittedName>
        <fullName evidence="10">Lipoprotein-releasing system permease protein</fullName>
    </submittedName>
</protein>
<evidence type="ECO:0000256" key="7">
    <source>
        <dbReference type="SAM" id="Phobius"/>
    </source>
</evidence>
<evidence type="ECO:0000256" key="3">
    <source>
        <dbReference type="ARBA" id="ARBA00022475"/>
    </source>
</evidence>
<organism evidence="10 11">
    <name type="scientific">Arcticibacter pallidicorallinus</name>
    <dbReference type="NCBI Taxonomy" id="1259464"/>
    <lineage>
        <taxon>Bacteria</taxon>
        <taxon>Pseudomonadati</taxon>
        <taxon>Bacteroidota</taxon>
        <taxon>Sphingobacteriia</taxon>
        <taxon>Sphingobacteriales</taxon>
        <taxon>Sphingobacteriaceae</taxon>
        <taxon>Arcticibacter</taxon>
    </lineage>
</organism>
<evidence type="ECO:0000313" key="11">
    <source>
        <dbReference type="Proteomes" id="UP000238034"/>
    </source>
</evidence>
<keyword evidence="6 7" id="KW-0472">Membrane</keyword>
<evidence type="ECO:0000256" key="6">
    <source>
        <dbReference type="ARBA" id="ARBA00023136"/>
    </source>
</evidence>
<reference evidence="10 11" key="1">
    <citation type="submission" date="2018-03" db="EMBL/GenBank/DDBJ databases">
        <title>Genomic Encyclopedia of Type Strains, Phase III (KMG-III): the genomes of soil and plant-associated and newly described type strains.</title>
        <authorList>
            <person name="Whitman W."/>
        </authorList>
    </citation>
    <scope>NUCLEOTIDE SEQUENCE [LARGE SCALE GENOMIC DNA]</scope>
    <source>
        <strain evidence="10 11">CGMCC 1.9313</strain>
    </source>
</reference>
<name>A0A2T0U7R2_9SPHI</name>
<dbReference type="InterPro" id="IPR051447">
    <property type="entry name" value="Lipoprotein-release_system"/>
</dbReference>
<keyword evidence="10" id="KW-0449">Lipoprotein</keyword>
<evidence type="ECO:0000256" key="2">
    <source>
        <dbReference type="ARBA" id="ARBA00005236"/>
    </source>
</evidence>
<proteinExistence type="inferred from homology"/>
<evidence type="ECO:0000256" key="5">
    <source>
        <dbReference type="ARBA" id="ARBA00022989"/>
    </source>
</evidence>
<accession>A0A2T0U7R2</accession>
<dbReference type="PANTHER" id="PTHR30489">
    <property type="entry name" value="LIPOPROTEIN-RELEASING SYSTEM TRANSMEMBRANE PROTEIN LOLE"/>
    <property type="match status" value="1"/>
</dbReference>
<comment type="caution">
    <text evidence="10">The sequence shown here is derived from an EMBL/GenBank/DDBJ whole genome shotgun (WGS) entry which is preliminary data.</text>
</comment>
<dbReference type="OrthoDB" id="1522724at2"/>
<gene>
    <name evidence="10" type="ORF">B0I27_103371</name>
</gene>
<evidence type="ECO:0000259" key="9">
    <source>
        <dbReference type="Pfam" id="PF12704"/>
    </source>
</evidence>
<feature type="domain" description="ABC3 transporter permease C-terminal" evidence="8">
    <location>
        <begin position="276"/>
        <end position="399"/>
    </location>
</feature>
<dbReference type="GO" id="GO:0044874">
    <property type="term" value="P:lipoprotein localization to outer membrane"/>
    <property type="evidence" value="ECO:0007669"/>
    <property type="project" value="TreeGrafter"/>
</dbReference>
<dbReference type="RefSeq" id="WP_106292476.1">
    <property type="nucleotide sequence ID" value="NZ_PVTH01000003.1"/>
</dbReference>
<keyword evidence="3" id="KW-1003">Cell membrane</keyword>
<dbReference type="InterPro" id="IPR025857">
    <property type="entry name" value="MacB_PCD"/>
</dbReference>
<evidence type="ECO:0000256" key="4">
    <source>
        <dbReference type="ARBA" id="ARBA00022692"/>
    </source>
</evidence>
<keyword evidence="11" id="KW-1185">Reference proteome</keyword>
<feature type="transmembrane region" description="Helical" evidence="7">
    <location>
        <begin position="273"/>
        <end position="299"/>
    </location>
</feature>
<dbReference type="AlphaFoldDB" id="A0A2T0U7R2"/>
<dbReference type="InterPro" id="IPR003838">
    <property type="entry name" value="ABC3_permease_C"/>
</dbReference>
<comment type="subcellular location">
    <subcellularLocation>
        <location evidence="1">Cell membrane</location>
        <topology evidence="1">Multi-pass membrane protein</topology>
    </subcellularLocation>
</comment>
<feature type="transmembrane region" description="Helical" evidence="7">
    <location>
        <begin position="366"/>
        <end position="389"/>
    </location>
</feature>
<evidence type="ECO:0000256" key="1">
    <source>
        <dbReference type="ARBA" id="ARBA00004651"/>
    </source>
</evidence>
<sequence>MNTPYFIAKRYLFSKKSVNAINFISGISMLGVFVGSAALIIILSVFNGFENVVLSMYNTFTSEIIVEPSKGKSFDPNAQAFLSLKKDQRIENYTEVLQEKALLRYGERQHIAMVKGVSDDFLKRKQLDSTLLEGSFTLREGETNYAVVGSLVQLYLTLNIHNDFEPLNIYSPRKGAGNSINPADEITLKSVQPSGVFQIQPQFDETVIVSMDFARQLLEEKQNVSAVEIYLHPGISIEKFQEEISEKLGDGYVVKNRIQQNELLYKILNSEKWAIFIILTFVLIIAVFNIVGSLTMLVIDKKKDIVILNSIGASNSLIQQIFFMEGMMISLIGCITGMAAGLAFCLAQQRYGFITMADVSFESDAYPIGLQVSDFILVFLTVTVISVITSRISSRLSVKTLSQMKEQL</sequence>
<dbReference type="Pfam" id="PF12704">
    <property type="entry name" value="MacB_PCD"/>
    <property type="match status" value="1"/>
</dbReference>
<comment type="similarity">
    <text evidence="2">Belongs to the ABC-4 integral membrane protein family. LolC/E subfamily.</text>
</comment>
<dbReference type="PANTHER" id="PTHR30489:SF0">
    <property type="entry name" value="LIPOPROTEIN-RELEASING SYSTEM TRANSMEMBRANE PROTEIN LOLE"/>
    <property type="match status" value="1"/>
</dbReference>
<feature type="transmembrane region" description="Helical" evidence="7">
    <location>
        <begin position="21"/>
        <end position="46"/>
    </location>
</feature>
<dbReference type="Proteomes" id="UP000238034">
    <property type="component" value="Unassembled WGS sequence"/>
</dbReference>
<feature type="transmembrane region" description="Helical" evidence="7">
    <location>
        <begin position="320"/>
        <end position="346"/>
    </location>
</feature>
<dbReference type="EMBL" id="PVTH01000003">
    <property type="protein sequence ID" value="PRY53898.1"/>
    <property type="molecule type" value="Genomic_DNA"/>
</dbReference>
<dbReference type="Pfam" id="PF02687">
    <property type="entry name" value="FtsX"/>
    <property type="match status" value="1"/>
</dbReference>
<evidence type="ECO:0000259" key="8">
    <source>
        <dbReference type="Pfam" id="PF02687"/>
    </source>
</evidence>
<keyword evidence="4 7" id="KW-0812">Transmembrane</keyword>